<evidence type="ECO:0000259" key="1">
    <source>
        <dbReference type="PROSITE" id="PS50995"/>
    </source>
</evidence>
<dbReference type="GO" id="GO:0003700">
    <property type="term" value="F:DNA-binding transcription factor activity"/>
    <property type="evidence" value="ECO:0007669"/>
    <property type="project" value="InterPro"/>
</dbReference>
<feature type="domain" description="HTH marR-type" evidence="1">
    <location>
        <begin position="4"/>
        <end position="137"/>
    </location>
</feature>
<dbReference type="RefSeq" id="WP_125072003.1">
    <property type="nucleotide sequence ID" value="NZ_QWZQ01000015.1"/>
</dbReference>
<dbReference type="SMART" id="SM00347">
    <property type="entry name" value="HTH_MARR"/>
    <property type="match status" value="1"/>
</dbReference>
<dbReference type="PROSITE" id="PS50995">
    <property type="entry name" value="HTH_MARR_2"/>
    <property type="match status" value="1"/>
</dbReference>
<protein>
    <submittedName>
        <fullName evidence="2">MarR family transcriptional regulator</fullName>
    </submittedName>
</protein>
<dbReference type="PANTHER" id="PTHR33164">
    <property type="entry name" value="TRANSCRIPTIONAL REGULATOR, MARR FAMILY"/>
    <property type="match status" value="1"/>
</dbReference>
<proteinExistence type="predicted"/>
<organism evidence="2 3">
    <name type="scientific">Lactiplantibacillus garii</name>
    <dbReference type="NCBI Taxonomy" id="2306423"/>
    <lineage>
        <taxon>Bacteria</taxon>
        <taxon>Bacillati</taxon>
        <taxon>Bacillota</taxon>
        <taxon>Bacilli</taxon>
        <taxon>Lactobacillales</taxon>
        <taxon>Lactobacillaceae</taxon>
        <taxon>Lactiplantibacillus</taxon>
    </lineage>
</organism>
<sequence length="141" mass="15484">MSKSSELNYLLRSLQVKEQRLYNEKTSNYDLSPSQARALIYIESHPGTNQKAVADYFGLRGASTSTLIKKLADAGYLEKKPSRGSQDRSNKLFLTAAGLELVVGLKAAFTSVEERLVASLTTQETATLIQLLTKVDRGLAD</sequence>
<dbReference type="Gene3D" id="1.10.10.10">
    <property type="entry name" value="Winged helix-like DNA-binding domain superfamily/Winged helix DNA-binding domain"/>
    <property type="match status" value="1"/>
</dbReference>
<evidence type="ECO:0000313" key="2">
    <source>
        <dbReference type="EMBL" id="RRK10709.1"/>
    </source>
</evidence>
<dbReference type="EMBL" id="QWZQ01000015">
    <property type="protein sequence ID" value="RRK10709.1"/>
    <property type="molecule type" value="Genomic_DNA"/>
</dbReference>
<dbReference type="GO" id="GO:0006950">
    <property type="term" value="P:response to stress"/>
    <property type="evidence" value="ECO:0007669"/>
    <property type="project" value="TreeGrafter"/>
</dbReference>
<dbReference type="PANTHER" id="PTHR33164:SF43">
    <property type="entry name" value="HTH-TYPE TRANSCRIPTIONAL REPRESSOR YETL"/>
    <property type="match status" value="1"/>
</dbReference>
<dbReference type="OrthoDB" id="2612963at2"/>
<evidence type="ECO:0000313" key="3">
    <source>
        <dbReference type="Proteomes" id="UP000283633"/>
    </source>
</evidence>
<comment type="caution">
    <text evidence="2">The sequence shown here is derived from an EMBL/GenBank/DDBJ whole genome shotgun (WGS) entry which is preliminary data.</text>
</comment>
<dbReference type="InterPro" id="IPR000835">
    <property type="entry name" value="HTH_MarR-typ"/>
</dbReference>
<gene>
    <name evidence="2" type="ORF">D1831_05905</name>
</gene>
<accession>A0A426D7W6</accession>
<reference evidence="2 3" key="1">
    <citation type="submission" date="2018-08" db="EMBL/GenBank/DDBJ databases">
        <title>Genome Lactobacillus garii FI11369.</title>
        <authorList>
            <person name="Diaz M."/>
            <person name="Narbad A."/>
        </authorList>
    </citation>
    <scope>NUCLEOTIDE SEQUENCE [LARGE SCALE GENOMIC DNA]</scope>
    <source>
        <strain evidence="2 3">FI11369</strain>
    </source>
</reference>
<dbReference type="Pfam" id="PF12802">
    <property type="entry name" value="MarR_2"/>
    <property type="match status" value="1"/>
</dbReference>
<dbReference type="SUPFAM" id="SSF46785">
    <property type="entry name" value="Winged helix' DNA-binding domain"/>
    <property type="match status" value="1"/>
</dbReference>
<name>A0A426D7W6_9LACO</name>
<keyword evidence="3" id="KW-1185">Reference proteome</keyword>
<dbReference type="AlphaFoldDB" id="A0A426D7W6"/>
<dbReference type="Proteomes" id="UP000283633">
    <property type="component" value="Unassembled WGS sequence"/>
</dbReference>
<dbReference type="InterPro" id="IPR036388">
    <property type="entry name" value="WH-like_DNA-bd_sf"/>
</dbReference>
<dbReference type="InterPro" id="IPR039422">
    <property type="entry name" value="MarR/SlyA-like"/>
</dbReference>
<dbReference type="InterPro" id="IPR036390">
    <property type="entry name" value="WH_DNA-bd_sf"/>
</dbReference>